<dbReference type="Proteomes" id="UP000323505">
    <property type="component" value="Unassembled WGS sequence"/>
</dbReference>
<gene>
    <name evidence="1" type="ORF">FXF68_06985</name>
</gene>
<dbReference type="AlphaFoldDB" id="A0A5D3FZ23"/>
<name>A0A5D3FZ23_9ACTN</name>
<sequence length="82" mass="8534">MTASRDAFTASGNEYFINVGEQSKILSAGSPGRVIGELVEQAALALEVHQAFEANTSRQVQVLSAYPPAPSVGKPGGCPSDR</sequence>
<dbReference type="RefSeq" id="WP_148758016.1">
    <property type="nucleotide sequence ID" value="NZ_VSRQ01000001.1"/>
</dbReference>
<keyword evidence="2" id="KW-1185">Reference proteome</keyword>
<proteinExistence type="predicted"/>
<comment type="caution">
    <text evidence="1">The sequence shown here is derived from an EMBL/GenBank/DDBJ whole genome shotgun (WGS) entry which is preliminary data.</text>
</comment>
<evidence type="ECO:0000313" key="1">
    <source>
        <dbReference type="EMBL" id="TYK53433.1"/>
    </source>
</evidence>
<protein>
    <submittedName>
        <fullName evidence="1">Uncharacterized protein</fullName>
    </submittedName>
</protein>
<evidence type="ECO:0000313" key="2">
    <source>
        <dbReference type="Proteomes" id="UP000323505"/>
    </source>
</evidence>
<reference evidence="1 2" key="1">
    <citation type="submission" date="2019-08" db="EMBL/GenBank/DDBJ databases">
        <title>Actinomadura sp. nov. CYP1-5 isolated from mountain soil.</title>
        <authorList>
            <person name="Songsumanus A."/>
            <person name="Kuncharoen N."/>
            <person name="Kudo T."/>
            <person name="Yuki M."/>
            <person name="Igarashi Y."/>
            <person name="Tanasupawat S."/>
        </authorList>
    </citation>
    <scope>NUCLEOTIDE SEQUENCE [LARGE SCALE GENOMIC DNA]</scope>
    <source>
        <strain evidence="1 2">CYP1-5</strain>
    </source>
</reference>
<accession>A0A5D3FZ23</accession>
<organism evidence="1 2">
    <name type="scientific">Actinomadura decatromicini</name>
    <dbReference type="NCBI Taxonomy" id="2604572"/>
    <lineage>
        <taxon>Bacteria</taxon>
        <taxon>Bacillati</taxon>
        <taxon>Actinomycetota</taxon>
        <taxon>Actinomycetes</taxon>
        <taxon>Streptosporangiales</taxon>
        <taxon>Thermomonosporaceae</taxon>
        <taxon>Actinomadura</taxon>
    </lineage>
</organism>
<dbReference type="EMBL" id="VSRQ01000001">
    <property type="protein sequence ID" value="TYK53433.1"/>
    <property type="molecule type" value="Genomic_DNA"/>
</dbReference>